<feature type="compositionally biased region" description="Basic and acidic residues" evidence="1">
    <location>
        <begin position="491"/>
        <end position="542"/>
    </location>
</feature>
<reference evidence="2" key="1">
    <citation type="submission" date="2023-03" db="EMBL/GenBank/DDBJ databases">
        <authorList>
            <person name="Julca I."/>
        </authorList>
    </citation>
    <scope>NUCLEOTIDE SEQUENCE</scope>
</reference>
<feature type="region of interest" description="Disordered" evidence="1">
    <location>
        <begin position="46"/>
        <end position="145"/>
    </location>
</feature>
<gene>
    <name evidence="2" type="ORF">OLC1_LOCUS465</name>
</gene>
<dbReference type="AlphaFoldDB" id="A0AAV1BX81"/>
<dbReference type="GO" id="GO:0003729">
    <property type="term" value="F:mRNA binding"/>
    <property type="evidence" value="ECO:0007669"/>
    <property type="project" value="TreeGrafter"/>
</dbReference>
<feature type="compositionally biased region" description="Low complexity" evidence="1">
    <location>
        <begin position="543"/>
        <end position="553"/>
    </location>
</feature>
<feature type="compositionally biased region" description="Basic and acidic residues" evidence="1">
    <location>
        <begin position="410"/>
        <end position="424"/>
    </location>
</feature>
<feature type="compositionally biased region" description="Polar residues" evidence="1">
    <location>
        <begin position="129"/>
        <end position="145"/>
    </location>
</feature>
<dbReference type="PANTHER" id="PTHR32091">
    <property type="entry name" value="EUKARYOTIC TRANSLATION INITIATION FACTOR 4B"/>
    <property type="match status" value="1"/>
</dbReference>
<feature type="region of interest" description="Disordered" evidence="1">
    <location>
        <begin position="1"/>
        <end position="28"/>
    </location>
</feature>
<feature type="region of interest" description="Disordered" evidence="1">
    <location>
        <begin position="174"/>
        <end position="203"/>
    </location>
</feature>
<keyword evidence="3" id="KW-1185">Reference proteome</keyword>
<evidence type="ECO:0000313" key="3">
    <source>
        <dbReference type="Proteomes" id="UP001161247"/>
    </source>
</evidence>
<dbReference type="InterPro" id="IPR010433">
    <property type="entry name" value="EIF-4B_pln"/>
</dbReference>
<feature type="compositionally biased region" description="Basic and acidic residues" evidence="1">
    <location>
        <begin position="83"/>
        <end position="92"/>
    </location>
</feature>
<evidence type="ECO:0000256" key="1">
    <source>
        <dbReference type="SAM" id="MobiDB-lite"/>
    </source>
</evidence>
<dbReference type="PANTHER" id="PTHR32091:SF4">
    <property type="entry name" value="OS07G0546100 PROTEIN"/>
    <property type="match status" value="1"/>
</dbReference>
<proteinExistence type="predicted"/>
<name>A0AAV1BX81_OLDCO</name>
<feature type="region of interest" description="Disordered" evidence="1">
    <location>
        <begin position="313"/>
        <end position="439"/>
    </location>
</feature>
<accession>A0AAV1BX81</accession>
<dbReference type="Proteomes" id="UP001161247">
    <property type="component" value="Chromosome 1"/>
</dbReference>
<feature type="compositionally biased region" description="Basic and acidic residues" evidence="1">
    <location>
        <begin position="472"/>
        <end position="483"/>
    </location>
</feature>
<sequence length="636" mass="69573">MSKKKATMTLKDFHGGSIPSDLPLPSAPGVIVRQSERSGVDRQAAWGNLAGRSNHPLRPGSAGSRNFDDKTPFLTHTTQIGRNFDEDERKPLDGPSGPRRTVSDESLRALPSHTVEPKIEVSAHGRITNRPSSTPGSQYSTSGVSGSYAGRVSDMNNMGVSSLGVGASSGAVLSSGGHTVSGPHPNAWGHRKETAPVKETAPAPWSVPDAALKLAHASALEKVSSGRWLSKQQSNSQTDVELIRQPETETDFYSRHKDIYSKNDHISRDVVGGMEYNSAALARQVGKSLTLDDNVRAGAKEVLTLDRSRTPVTLEANERNSGIQQLHLSGKPGGSELQSAPQSELTERPKLKLLPRSKPLENLEPPMEYKPVPQQPTVPVPVQVDNQSQSRGVPNPPKAGNLGSEGAHSTVERPKLNLKPRSEPFDPTEVDNENKRNTVFGGARPRELVLKDRGSDIVAVNNDDLVQPPQRVKQDGVRTERVSVHAASTRYTDKHENIPVEHRTGRYTDRREHKLEGEGADPQRKNWRGENWRNKREFDKPQRQQQQQHQQQQERPPSPDTWRKPVEQATPAPSDAQGVRFGKAASAVELAQAFSRPISDPTTADRASGQRNLPGRGQIPFSRLTGPAPRPQINGY</sequence>
<dbReference type="EMBL" id="OX459118">
    <property type="protein sequence ID" value="CAI9087712.1"/>
    <property type="molecule type" value="Genomic_DNA"/>
</dbReference>
<organism evidence="2 3">
    <name type="scientific">Oldenlandia corymbosa var. corymbosa</name>
    <dbReference type="NCBI Taxonomy" id="529605"/>
    <lineage>
        <taxon>Eukaryota</taxon>
        <taxon>Viridiplantae</taxon>
        <taxon>Streptophyta</taxon>
        <taxon>Embryophyta</taxon>
        <taxon>Tracheophyta</taxon>
        <taxon>Spermatophyta</taxon>
        <taxon>Magnoliopsida</taxon>
        <taxon>eudicotyledons</taxon>
        <taxon>Gunneridae</taxon>
        <taxon>Pentapetalae</taxon>
        <taxon>asterids</taxon>
        <taxon>lamiids</taxon>
        <taxon>Gentianales</taxon>
        <taxon>Rubiaceae</taxon>
        <taxon>Rubioideae</taxon>
        <taxon>Spermacoceae</taxon>
        <taxon>Hedyotis-Oldenlandia complex</taxon>
        <taxon>Oldenlandia</taxon>
    </lineage>
</organism>
<dbReference type="GO" id="GO:0003743">
    <property type="term" value="F:translation initiation factor activity"/>
    <property type="evidence" value="ECO:0007669"/>
    <property type="project" value="InterPro"/>
</dbReference>
<evidence type="ECO:0000313" key="2">
    <source>
        <dbReference type="EMBL" id="CAI9087712.1"/>
    </source>
</evidence>
<feature type="region of interest" description="Disordered" evidence="1">
    <location>
        <begin position="460"/>
        <end position="636"/>
    </location>
</feature>
<protein>
    <submittedName>
        <fullName evidence="2">OLC1v1021857C4</fullName>
    </submittedName>
</protein>